<dbReference type="Proteomes" id="UP000052167">
    <property type="component" value="Unassembled WGS sequence"/>
</dbReference>
<proteinExistence type="predicted"/>
<protein>
    <recommendedName>
        <fullName evidence="3">Lipoprotein</fullName>
    </recommendedName>
</protein>
<dbReference type="EMBL" id="JOKJ01000004">
    <property type="protein sequence ID" value="KEQ09972.1"/>
    <property type="molecule type" value="Genomic_DNA"/>
</dbReference>
<evidence type="ECO:0000313" key="2">
    <source>
        <dbReference type="Proteomes" id="UP000052167"/>
    </source>
</evidence>
<comment type="caution">
    <text evidence="1">The sequence shown here is derived from an EMBL/GenBank/DDBJ whole genome shotgun (WGS) entry which is preliminary data.</text>
</comment>
<sequence length="127" mass="13740">MVTQRLSSVVALSVLAGCQTGAEYPADVNASLNARLEAYNGATMAEFQARTGMLPVDAYPVSEGQVFVFRTDPVYMTLPATHVTPAITRSAQCQLLIRAVRVRPQRVADSWKIMGTQRSGPCNNLPV</sequence>
<reference evidence="1 2" key="1">
    <citation type="submission" date="2014-06" db="EMBL/GenBank/DDBJ databases">
        <title>Rhizobium pelagicum/R2-400B4.</title>
        <authorList>
            <person name="Kimes N.E."/>
            <person name="Lopez-Perez M."/>
        </authorList>
    </citation>
    <scope>NUCLEOTIDE SEQUENCE [LARGE SCALE GENOMIC DNA]</scope>
    <source>
        <strain evidence="1 2">R2-400B4</strain>
    </source>
</reference>
<organism evidence="1 2">
    <name type="scientific">Pseudorhizobium pelagicum</name>
    <dbReference type="NCBI Taxonomy" id="1509405"/>
    <lineage>
        <taxon>Bacteria</taxon>
        <taxon>Pseudomonadati</taxon>
        <taxon>Pseudomonadota</taxon>
        <taxon>Alphaproteobacteria</taxon>
        <taxon>Hyphomicrobiales</taxon>
        <taxon>Rhizobiaceae</taxon>
        <taxon>Rhizobium/Agrobacterium group</taxon>
        <taxon>Pseudorhizobium</taxon>
    </lineage>
</organism>
<accession>A0A922P1E3</accession>
<gene>
    <name evidence="1" type="ORF">GV68_18380</name>
</gene>
<dbReference type="PROSITE" id="PS51257">
    <property type="entry name" value="PROKAR_LIPOPROTEIN"/>
    <property type="match status" value="1"/>
</dbReference>
<keyword evidence="2" id="KW-1185">Reference proteome</keyword>
<evidence type="ECO:0000313" key="1">
    <source>
        <dbReference type="EMBL" id="KEQ09972.1"/>
    </source>
</evidence>
<name>A0A922P1E3_9HYPH</name>
<dbReference type="AlphaFoldDB" id="A0A922P1E3"/>
<evidence type="ECO:0008006" key="3">
    <source>
        <dbReference type="Google" id="ProtNLM"/>
    </source>
</evidence>